<feature type="compositionally biased region" description="Polar residues" evidence="1">
    <location>
        <begin position="22"/>
        <end position="40"/>
    </location>
</feature>
<protein>
    <recommendedName>
        <fullName evidence="2">CbbX AAA lid domain-containing protein</fullName>
    </recommendedName>
</protein>
<reference evidence="4" key="1">
    <citation type="journal article" date="2019" name="Int. J. Syst. Evol. Microbiol.">
        <title>The Global Catalogue of Microorganisms (GCM) 10K type strain sequencing project: providing services to taxonomists for standard genome sequencing and annotation.</title>
        <authorList>
            <consortium name="The Broad Institute Genomics Platform"/>
            <consortium name="The Broad Institute Genome Sequencing Center for Infectious Disease"/>
            <person name="Wu L."/>
            <person name="Ma J."/>
        </authorList>
    </citation>
    <scope>NUCLEOTIDE SEQUENCE [LARGE SCALE GENOMIC DNA]</scope>
    <source>
        <strain evidence="4">CGMCC 4.7237</strain>
    </source>
</reference>
<dbReference type="Proteomes" id="UP001595765">
    <property type="component" value="Unassembled WGS sequence"/>
</dbReference>
<keyword evidence="4" id="KW-1185">Reference proteome</keyword>
<accession>A0ABV8HPL3</accession>
<evidence type="ECO:0000256" key="1">
    <source>
        <dbReference type="SAM" id="MobiDB-lite"/>
    </source>
</evidence>
<feature type="compositionally biased region" description="Polar residues" evidence="1">
    <location>
        <begin position="1"/>
        <end position="11"/>
    </location>
</feature>
<evidence type="ECO:0000259" key="2">
    <source>
        <dbReference type="Pfam" id="PF17866"/>
    </source>
</evidence>
<organism evidence="3 4">
    <name type="scientific">Streptomyces polygonati</name>
    <dbReference type="NCBI Taxonomy" id="1617087"/>
    <lineage>
        <taxon>Bacteria</taxon>
        <taxon>Bacillati</taxon>
        <taxon>Actinomycetota</taxon>
        <taxon>Actinomycetes</taxon>
        <taxon>Kitasatosporales</taxon>
        <taxon>Streptomycetaceae</taxon>
        <taxon>Streptomyces</taxon>
    </lineage>
</organism>
<sequence>MRTRWSASWTPTRAWPRASPRPWSSRTTTATNWPASSSGARSYEYDLPEETRDALRGYFAGLVRDDRFGNGRTARQTFQRMTERHAQRVVDLIGPTKDDLGRLLPEDLPPSSPSSSS</sequence>
<feature type="region of interest" description="Disordered" evidence="1">
    <location>
        <begin position="1"/>
        <end position="44"/>
    </location>
</feature>
<gene>
    <name evidence="3" type="ORF">ACFO3J_21025</name>
</gene>
<feature type="compositionally biased region" description="Pro residues" evidence="1">
    <location>
        <begin position="107"/>
        <end position="117"/>
    </location>
</feature>
<feature type="compositionally biased region" description="Basic and acidic residues" evidence="1">
    <location>
        <begin position="96"/>
        <end position="105"/>
    </location>
</feature>
<feature type="region of interest" description="Disordered" evidence="1">
    <location>
        <begin position="93"/>
        <end position="117"/>
    </location>
</feature>
<name>A0ABV8HPL3_9ACTN</name>
<evidence type="ECO:0000313" key="4">
    <source>
        <dbReference type="Proteomes" id="UP001595765"/>
    </source>
</evidence>
<dbReference type="InterPro" id="IPR041627">
    <property type="entry name" value="AAA_lid_6"/>
</dbReference>
<dbReference type="EMBL" id="JBHSBB010000014">
    <property type="protein sequence ID" value="MFC4033945.1"/>
    <property type="molecule type" value="Genomic_DNA"/>
</dbReference>
<proteinExistence type="predicted"/>
<feature type="domain" description="CbbX AAA lid" evidence="2">
    <location>
        <begin position="49"/>
        <end position="108"/>
    </location>
</feature>
<dbReference type="Gene3D" id="1.10.8.60">
    <property type="match status" value="1"/>
</dbReference>
<dbReference type="RefSeq" id="WP_386432997.1">
    <property type="nucleotide sequence ID" value="NZ_JBHSBB010000014.1"/>
</dbReference>
<dbReference type="Pfam" id="PF17866">
    <property type="entry name" value="AAA_lid_6"/>
    <property type="match status" value="1"/>
</dbReference>
<comment type="caution">
    <text evidence="3">The sequence shown here is derived from an EMBL/GenBank/DDBJ whole genome shotgun (WGS) entry which is preliminary data.</text>
</comment>
<evidence type="ECO:0000313" key="3">
    <source>
        <dbReference type="EMBL" id="MFC4033945.1"/>
    </source>
</evidence>